<dbReference type="InterPro" id="IPR000944">
    <property type="entry name" value="Tscrpt_reg_Rrf2"/>
</dbReference>
<dbReference type="Proteomes" id="UP001560685">
    <property type="component" value="Unassembled WGS sequence"/>
</dbReference>
<dbReference type="RefSeq" id="WP_369312456.1">
    <property type="nucleotide sequence ID" value="NZ_JBEHZE010000001.1"/>
</dbReference>
<evidence type="ECO:0000313" key="2">
    <source>
        <dbReference type="EMBL" id="MEX6632533.1"/>
    </source>
</evidence>
<organism evidence="2 3">
    <name type="scientific">Hyphococcus lacteus</name>
    <dbReference type="NCBI Taxonomy" id="3143536"/>
    <lineage>
        <taxon>Bacteria</taxon>
        <taxon>Pseudomonadati</taxon>
        <taxon>Pseudomonadota</taxon>
        <taxon>Alphaproteobacteria</taxon>
        <taxon>Parvularculales</taxon>
        <taxon>Parvularculaceae</taxon>
        <taxon>Hyphococcus</taxon>
    </lineage>
</organism>
<accession>A0ABV3Z235</accession>
<gene>
    <name evidence="2" type="ORF">ABFZ84_03140</name>
</gene>
<comment type="caution">
    <text evidence="2">The sequence shown here is derived from an EMBL/GenBank/DDBJ whole genome shotgun (WGS) entry which is preliminary data.</text>
</comment>
<dbReference type="EMBL" id="JBEHZE010000001">
    <property type="protein sequence ID" value="MEX6632533.1"/>
    <property type="molecule type" value="Genomic_DNA"/>
</dbReference>
<dbReference type="Gene3D" id="1.10.10.10">
    <property type="entry name" value="Winged helix-like DNA-binding domain superfamily/Winged helix DNA-binding domain"/>
    <property type="match status" value="1"/>
</dbReference>
<dbReference type="InterPro" id="IPR036390">
    <property type="entry name" value="WH_DNA-bd_sf"/>
</dbReference>
<reference evidence="2 3" key="1">
    <citation type="submission" date="2024-05" db="EMBL/GenBank/DDBJ databases">
        <title>Three bacterial strains, DH-69, EH-24, and ECK-19 isolated from coastal sediments.</title>
        <authorList>
            <person name="Ye Y.-Q."/>
            <person name="Du Z.-J."/>
        </authorList>
    </citation>
    <scope>NUCLEOTIDE SEQUENCE [LARGE SCALE GENOMIC DNA]</scope>
    <source>
        <strain evidence="2 3">ECK-19</strain>
    </source>
</reference>
<evidence type="ECO:0000313" key="3">
    <source>
        <dbReference type="Proteomes" id="UP001560685"/>
    </source>
</evidence>
<dbReference type="Pfam" id="PF02082">
    <property type="entry name" value="Rrf2"/>
    <property type="match status" value="1"/>
</dbReference>
<dbReference type="NCBIfam" id="TIGR00738">
    <property type="entry name" value="rrf2_super"/>
    <property type="match status" value="1"/>
</dbReference>
<dbReference type="PROSITE" id="PS51197">
    <property type="entry name" value="HTH_RRF2_2"/>
    <property type="match status" value="1"/>
</dbReference>
<evidence type="ECO:0000256" key="1">
    <source>
        <dbReference type="ARBA" id="ARBA00023125"/>
    </source>
</evidence>
<sequence length="146" mass="15956">MRLNVQSDYALRLLMHLAVNPDNLCTIADTATRYGISKNHLMKVAHILGREGIIETVRGRSGGLRLKQTSGDIQVGDIVRLMEADLALVECFQGGKGQCLITPACKLKGVLHDAMDAFLDVLDQYTIKDLVTRNPELKLLLGAKAA</sequence>
<dbReference type="PANTHER" id="PTHR33221">
    <property type="entry name" value="WINGED HELIX-TURN-HELIX TRANSCRIPTIONAL REGULATOR, RRF2 FAMILY"/>
    <property type="match status" value="1"/>
</dbReference>
<dbReference type="SUPFAM" id="SSF46785">
    <property type="entry name" value="Winged helix' DNA-binding domain"/>
    <property type="match status" value="1"/>
</dbReference>
<keyword evidence="3" id="KW-1185">Reference proteome</keyword>
<protein>
    <submittedName>
        <fullName evidence="2">Rrf2 family transcriptional regulator</fullName>
    </submittedName>
</protein>
<name>A0ABV3Z235_9PROT</name>
<dbReference type="PANTHER" id="PTHR33221:SF4">
    <property type="entry name" value="HTH-TYPE TRANSCRIPTIONAL REPRESSOR NSRR"/>
    <property type="match status" value="1"/>
</dbReference>
<proteinExistence type="predicted"/>
<keyword evidence="1" id="KW-0238">DNA-binding</keyword>
<dbReference type="InterPro" id="IPR036388">
    <property type="entry name" value="WH-like_DNA-bd_sf"/>
</dbReference>